<dbReference type="Gramene" id="AET5Gv20723100.6">
    <property type="protein sequence ID" value="AET5Gv20723100.6"/>
    <property type="gene ID" value="AET5Gv20723100"/>
</dbReference>
<evidence type="ECO:0000256" key="3">
    <source>
        <dbReference type="SAM" id="MobiDB-lite"/>
    </source>
</evidence>
<feature type="region of interest" description="Disordered" evidence="3">
    <location>
        <begin position="1"/>
        <end position="43"/>
    </location>
</feature>
<dbReference type="Proteomes" id="UP000015105">
    <property type="component" value="Chromosome 5D"/>
</dbReference>
<evidence type="ECO:0000313" key="5">
    <source>
        <dbReference type="Proteomes" id="UP000015105"/>
    </source>
</evidence>
<dbReference type="EnsemblPlants" id="AET5Gv20723100.6">
    <property type="protein sequence ID" value="AET5Gv20723100.6"/>
    <property type="gene ID" value="AET5Gv20723100"/>
</dbReference>
<proteinExistence type="predicted"/>
<reference evidence="5" key="1">
    <citation type="journal article" date="2014" name="Science">
        <title>Ancient hybridizations among the ancestral genomes of bread wheat.</title>
        <authorList>
            <consortium name="International Wheat Genome Sequencing Consortium,"/>
            <person name="Marcussen T."/>
            <person name="Sandve S.R."/>
            <person name="Heier L."/>
            <person name="Spannagl M."/>
            <person name="Pfeifer M."/>
            <person name="Jakobsen K.S."/>
            <person name="Wulff B.B."/>
            <person name="Steuernagel B."/>
            <person name="Mayer K.F."/>
            <person name="Olsen O.A."/>
        </authorList>
    </citation>
    <scope>NUCLEOTIDE SEQUENCE [LARGE SCALE GENOMIC DNA]</scope>
    <source>
        <strain evidence="5">cv. AL8/78</strain>
    </source>
</reference>
<reference evidence="4" key="4">
    <citation type="submission" date="2019-03" db="UniProtKB">
        <authorList>
            <consortium name="EnsemblPlants"/>
        </authorList>
    </citation>
    <scope>IDENTIFICATION</scope>
</reference>
<evidence type="ECO:0000313" key="4">
    <source>
        <dbReference type="EnsemblPlants" id="AET5Gv20723100.6"/>
    </source>
</evidence>
<evidence type="ECO:0000256" key="2">
    <source>
        <dbReference type="ARBA" id="ARBA00022786"/>
    </source>
</evidence>
<sequence>SSLLEPPSLASPTRSSSLLSPFPCVRASRPNPPPPAPAMARPQQEAIDTFISITGADEAVAIRKLEEHAGDLNQAVNAHFTEGDSTV</sequence>
<keyword evidence="2" id="KW-0833">Ubl conjugation pathway</keyword>
<organism evidence="4 5">
    <name type="scientific">Aegilops tauschii subsp. strangulata</name>
    <name type="common">Goatgrass</name>
    <dbReference type="NCBI Taxonomy" id="200361"/>
    <lineage>
        <taxon>Eukaryota</taxon>
        <taxon>Viridiplantae</taxon>
        <taxon>Streptophyta</taxon>
        <taxon>Embryophyta</taxon>
        <taxon>Tracheophyta</taxon>
        <taxon>Spermatophyta</taxon>
        <taxon>Magnoliopsida</taxon>
        <taxon>Liliopsida</taxon>
        <taxon>Poales</taxon>
        <taxon>Poaceae</taxon>
        <taxon>BOP clade</taxon>
        <taxon>Pooideae</taxon>
        <taxon>Triticodae</taxon>
        <taxon>Triticeae</taxon>
        <taxon>Triticinae</taxon>
        <taxon>Aegilops</taxon>
    </lineage>
</organism>
<dbReference type="SUPFAM" id="SSF46934">
    <property type="entry name" value="UBA-like"/>
    <property type="match status" value="1"/>
</dbReference>
<accession>A0A453LDE7</accession>
<reference evidence="4" key="3">
    <citation type="journal article" date="2017" name="Nature">
        <title>Genome sequence of the progenitor of the wheat D genome Aegilops tauschii.</title>
        <authorList>
            <person name="Luo M.C."/>
            <person name="Gu Y.Q."/>
            <person name="Puiu D."/>
            <person name="Wang H."/>
            <person name="Twardziok S.O."/>
            <person name="Deal K.R."/>
            <person name="Huo N."/>
            <person name="Zhu T."/>
            <person name="Wang L."/>
            <person name="Wang Y."/>
            <person name="McGuire P.E."/>
            <person name="Liu S."/>
            <person name="Long H."/>
            <person name="Ramasamy R.K."/>
            <person name="Rodriguez J.C."/>
            <person name="Van S.L."/>
            <person name="Yuan L."/>
            <person name="Wang Z."/>
            <person name="Xia Z."/>
            <person name="Xiao L."/>
            <person name="Anderson O.D."/>
            <person name="Ouyang S."/>
            <person name="Liang Y."/>
            <person name="Zimin A.V."/>
            <person name="Pertea G."/>
            <person name="Qi P."/>
            <person name="Bennetzen J.L."/>
            <person name="Dai X."/>
            <person name="Dawson M.W."/>
            <person name="Muller H.G."/>
            <person name="Kugler K."/>
            <person name="Rivarola-Duarte L."/>
            <person name="Spannagl M."/>
            <person name="Mayer K.F.X."/>
            <person name="Lu F.H."/>
            <person name="Bevan M.W."/>
            <person name="Leroy P."/>
            <person name="Li P."/>
            <person name="You F.M."/>
            <person name="Sun Q."/>
            <person name="Liu Z."/>
            <person name="Lyons E."/>
            <person name="Wicker T."/>
            <person name="Salzberg S.L."/>
            <person name="Devos K.M."/>
            <person name="Dvorak J."/>
        </authorList>
    </citation>
    <scope>NUCLEOTIDE SEQUENCE [LARGE SCALE GENOMIC DNA]</scope>
    <source>
        <strain evidence="4">cv. AL8/78</strain>
    </source>
</reference>
<reference evidence="5" key="2">
    <citation type="journal article" date="2017" name="Nat. Plants">
        <title>The Aegilops tauschii genome reveals multiple impacts of transposons.</title>
        <authorList>
            <person name="Zhao G."/>
            <person name="Zou C."/>
            <person name="Li K."/>
            <person name="Wang K."/>
            <person name="Li T."/>
            <person name="Gao L."/>
            <person name="Zhang X."/>
            <person name="Wang H."/>
            <person name="Yang Z."/>
            <person name="Liu X."/>
            <person name="Jiang W."/>
            <person name="Mao L."/>
            <person name="Kong X."/>
            <person name="Jiao Y."/>
            <person name="Jia J."/>
        </authorList>
    </citation>
    <scope>NUCLEOTIDE SEQUENCE [LARGE SCALE GENOMIC DNA]</scope>
    <source>
        <strain evidence="5">cv. AL8/78</strain>
    </source>
</reference>
<dbReference type="AlphaFoldDB" id="A0A453LDE7"/>
<dbReference type="Gene3D" id="1.10.8.10">
    <property type="entry name" value="DNA helicase RuvA subunit, C-terminal domain"/>
    <property type="match status" value="1"/>
</dbReference>
<keyword evidence="5" id="KW-1185">Reference proteome</keyword>
<dbReference type="CDD" id="cd14351">
    <property type="entry name" value="UBA_Ubx1_like"/>
    <property type="match status" value="1"/>
</dbReference>
<keyword evidence="1" id="KW-0597">Phosphoprotein</keyword>
<dbReference type="Pfam" id="PF14555">
    <property type="entry name" value="UBA_4"/>
    <property type="match status" value="1"/>
</dbReference>
<protein>
    <submittedName>
        <fullName evidence="4">Uncharacterized protein</fullName>
    </submittedName>
</protein>
<dbReference type="InterPro" id="IPR009060">
    <property type="entry name" value="UBA-like_sf"/>
</dbReference>
<name>A0A453LDE7_AEGTS</name>
<evidence type="ECO:0000256" key="1">
    <source>
        <dbReference type="ARBA" id="ARBA00022553"/>
    </source>
</evidence>
<dbReference type="FunFam" id="1.10.8.10:FF:000096">
    <property type="entry name" value="UBX domain-containing protein"/>
    <property type="match status" value="1"/>
</dbReference>
<feature type="compositionally biased region" description="Low complexity" evidence="3">
    <location>
        <begin position="1"/>
        <end position="12"/>
    </location>
</feature>
<reference evidence="4" key="5">
    <citation type="journal article" date="2021" name="G3 (Bethesda)">
        <title>Aegilops tauschii genome assembly Aet v5.0 features greater sequence contiguity and improved annotation.</title>
        <authorList>
            <person name="Wang L."/>
            <person name="Zhu T."/>
            <person name="Rodriguez J.C."/>
            <person name="Deal K.R."/>
            <person name="Dubcovsky J."/>
            <person name="McGuire P.E."/>
            <person name="Lux T."/>
            <person name="Spannagl M."/>
            <person name="Mayer K.F.X."/>
            <person name="Baldrich P."/>
            <person name="Meyers B.C."/>
            <person name="Huo N."/>
            <person name="Gu Y.Q."/>
            <person name="Zhou H."/>
            <person name="Devos K.M."/>
            <person name="Bennetzen J.L."/>
            <person name="Unver T."/>
            <person name="Budak H."/>
            <person name="Gulick P.J."/>
            <person name="Galiba G."/>
            <person name="Kalapos B."/>
            <person name="Nelson D.R."/>
            <person name="Li P."/>
            <person name="You F.M."/>
            <person name="Luo M.C."/>
            <person name="Dvorak J."/>
        </authorList>
    </citation>
    <scope>NUCLEOTIDE SEQUENCE [LARGE SCALE GENOMIC DNA]</scope>
    <source>
        <strain evidence="4">cv. AL8/78</strain>
    </source>
</reference>